<dbReference type="Pfam" id="PF05078">
    <property type="entry name" value="DUF679"/>
    <property type="match status" value="1"/>
</dbReference>
<dbReference type="EMBL" id="NMUH01001701">
    <property type="protein sequence ID" value="MQL94665.1"/>
    <property type="molecule type" value="Genomic_DNA"/>
</dbReference>
<evidence type="ECO:0000256" key="2">
    <source>
        <dbReference type="ARBA" id="ARBA00008707"/>
    </source>
</evidence>
<feature type="compositionally biased region" description="Basic and acidic residues" evidence="6">
    <location>
        <begin position="129"/>
        <end position="140"/>
    </location>
</feature>
<protein>
    <submittedName>
        <fullName evidence="8">Uncharacterized protein</fullName>
    </submittedName>
</protein>
<reference evidence="8" key="1">
    <citation type="submission" date="2017-07" db="EMBL/GenBank/DDBJ databases">
        <title>Taro Niue Genome Assembly and Annotation.</title>
        <authorList>
            <person name="Atibalentja N."/>
            <person name="Keating K."/>
            <person name="Fields C.J."/>
        </authorList>
    </citation>
    <scope>NUCLEOTIDE SEQUENCE</scope>
    <source>
        <strain evidence="8">Niue_2</strain>
        <tissue evidence="8">Leaf</tissue>
    </source>
</reference>
<comment type="similarity">
    <text evidence="2">Belongs to the plant DMP1 protein family.</text>
</comment>
<evidence type="ECO:0000256" key="7">
    <source>
        <dbReference type="SAM" id="Phobius"/>
    </source>
</evidence>
<evidence type="ECO:0000313" key="8">
    <source>
        <dbReference type="EMBL" id="MQL94665.1"/>
    </source>
</evidence>
<proteinExistence type="inferred from homology"/>
<feature type="region of interest" description="Disordered" evidence="6">
    <location>
        <begin position="129"/>
        <end position="153"/>
    </location>
</feature>
<feature type="transmembrane region" description="Helical" evidence="7">
    <location>
        <begin position="188"/>
        <end position="209"/>
    </location>
</feature>
<comment type="caution">
    <text evidence="8">The sequence shown here is derived from an EMBL/GenBank/DDBJ whole genome shotgun (WGS) entry which is preliminary data.</text>
</comment>
<dbReference type="Proteomes" id="UP000652761">
    <property type="component" value="Unassembled WGS sequence"/>
</dbReference>
<evidence type="ECO:0000256" key="1">
    <source>
        <dbReference type="ARBA" id="ARBA00004141"/>
    </source>
</evidence>
<evidence type="ECO:0000256" key="6">
    <source>
        <dbReference type="SAM" id="MobiDB-lite"/>
    </source>
</evidence>
<dbReference type="GO" id="GO:0016020">
    <property type="term" value="C:membrane"/>
    <property type="evidence" value="ECO:0007669"/>
    <property type="project" value="UniProtKB-SubCell"/>
</dbReference>
<sequence>MYSIEKMAPVESHAASVVLRHSSIRGVAQAVWGTGLSRGWSTSSSSSPPGPYSGADGKVYYGIYRHRARDCCPSGTPTPRPWTSPSTCSVFGDFVHPALSLVVFVVVSLLDSYTVSCYYPAFESNRPEDPAHAHDGAAHGDRRRHQHRVRAASPTPATALYPVTASTTSPPPPPSKTALISAVHCSSLPIFLLVLHAMYLSLICLTVLVS</sequence>
<keyword evidence="3 7" id="KW-0812">Transmembrane</keyword>
<evidence type="ECO:0000256" key="3">
    <source>
        <dbReference type="ARBA" id="ARBA00022692"/>
    </source>
</evidence>
<dbReference type="AlphaFoldDB" id="A0A843VFE9"/>
<keyword evidence="5 7" id="KW-0472">Membrane</keyword>
<keyword evidence="4 7" id="KW-1133">Transmembrane helix</keyword>
<gene>
    <name evidence="8" type="ORF">Taro_027326</name>
</gene>
<feature type="compositionally biased region" description="Basic residues" evidence="6">
    <location>
        <begin position="141"/>
        <end position="150"/>
    </location>
</feature>
<comment type="subcellular location">
    <subcellularLocation>
        <location evidence="1">Membrane</location>
        <topology evidence="1">Multi-pass membrane protein</topology>
    </subcellularLocation>
</comment>
<evidence type="ECO:0000256" key="5">
    <source>
        <dbReference type="ARBA" id="ARBA00023136"/>
    </source>
</evidence>
<dbReference type="GO" id="GO:0005737">
    <property type="term" value="C:cytoplasm"/>
    <property type="evidence" value="ECO:0007669"/>
    <property type="project" value="UniProtKB-ARBA"/>
</dbReference>
<dbReference type="InterPro" id="IPR007770">
    <property type="entry name" value="DMP"/>
</dbReference>
<name>A0A843VFE9_COLES</name>
<keyword evidence="9" id="KW-1185">Reference proteome</keyword>
<evidence type="ECO:0000313" key="9">
    <source>
        <dbReference type="Proteomes" id="UP000652761"/>
    </source>
</evidence>
<organism evidence="8 9">
    <name type="scientific">Colocasia esculenta</name>
    <name type="common">Wild taro</name>
    <name type="synonym">Arum esculentum</name>
    <dbReference type="NCBI Taxonomy" id="4460"/>
    <lineage>
        <taxon>Eukaryota</taxon>
        <taxon>Viridiplantae</taxon>
        <taxon>Streptophyta</taxon>
        <taxon>Embryophyta</taxon>
        <taxon>Tracheophyta</taxon>
        <taxon>Spermatophyta</taxon>
        <taxon>Magnoliopsida</taxon>
        <taxon>Liliopsida</taxon>
        <taxon>Araceae</taxon>
        <taxon>Aroideae</taxon>
        <taxon>Colocasieae</taxon>
        <taxon>Colocasia</taxon>
    </lineage>
</organism>
<accession>A0A843VFE9</accession>
<evidence type="ECO:0000256" key="4">
    <source>
        <dbReference type="ARBA" id="ARBA00022989"/>
    </source>
</evidence>